<protein>
    <submittedName>
        <fullName evidence="1">Uncharacterized protein</fullName>
    </submittedName>
</protein>
<dbReference type="AlphaFoldDB" id="A0AAD9ZBN6"/>
<comment type="caution">
    <text evidence="1">The sequence shown here is derived from an EMBL/GenBank/DDBJ whole genome shotgun (WGS) entry which is preliminary data.</text>
</comment>
<organism evidence="1 2">
    <name type="scientific">Lepraria neglecta</name>
    <dbReference type="NCBI Taxonomy" id="209136"/>
    <lineage>
        <taxon>Eukaryota</taxon>
        <taxon>Fungi</taxon>
        <taxon>Dikarya</taxon>
        <taxon>Ascomycota</taxon>
        <taxon>Pezizomycotina</taxon>
        <taxon>Lecanoromycetes</taxon>
        <taxon>OSLEUM clade</taxon>
        <taxon>Lecanoromycetidae</taxon>
        <taxon>Lecanorales</taxon>
        <taxon>Lecanorineae</taxon>
        <taxon>Stereocaulaceae</taxon>
        <taxon>Lepraria</taxon>
    </lineage>
</organism>
<evidence type="ECO:0000313" key="1">
    <source>
        <dbReference type="EMBL" id="KAK3175251.1"/>
    </source>
</evidence>
<keyword evidence="2" id="KW-1185">Reference proteome</keyword>
<dbReference type="Proteomes" id="UP001276659">
    <property type="component" value="Unassembled WGS sequence"/>
</dbReference>
<proteinExistence type="predicted"/>
<gene>
    <name evidence="1" type="ORF">OEA41_002498</name>
</gene>
<name>A0AAD9ZBN6_9LECA</name>
<dbReference type="EMBL" id="JASNWA010000006">
    <property type="protein sequence ID" value="KAK3175251.1"/>
    <property type="molecule type" value="Genomic_DNA"/>
</dbReference>
<sequence length="149" mass="16198">MSSAKSSHISFSDRFGVKVIYSESRLLIVVAALSRHFLAIPLYTYASTGLKYKDDVSDDSACINQLSPLQDFKGCVSIYLTSKYVGINWGNWPVGMDAFDAFKDNSCQSYAAKTMVEPAGSPDTQGANTCYELGAHGGPWGGVQQNYDN</sequence>
<accession>A0AAD9ZBN6</accession>
<evidence type="ECO:0000313" key="2">
    <source>
        <dbReference type="Proteomes" id="UP001276659"/>
    </source>
</evidence>
<reference evidence="1" key="1">
    <citation type="submission" date="2022-11" db="EMBL/GenBank/DDBJ databases">
        <title>Chromosomal genome sequence assembly and mating type (MAT) locus characterization of the leprose asexual lichenized fungus Lepraria neglecta (Nyl.) Erichsen.</title>
        <authorList>
            <person name="Allen J.L."/>
            <person name="Pfeffer B."/>
        </authorList>
    </citation>
    <scope>NUCLEOTIDE SEQUENCE</scope>
    <source>
        <strain evidence="1">Allen 5258</strain>
    </source>
</reference>